<dbReference type="EMBL" id="NHTK01001322">
    <property type="protein sequence ID" value="PPR00253.1"/>
    <property type="molecule type" value="Genomic_DNA"/>
</dbReference>
<keyword evidence="1" id="KW-0812">Transmembrane</keyword>
<keyword evidence="4" id="KW-1185">Reference proteome</keyword>
<organism evidence="3 4">
    <name type="scientific">Panaeolus cyanescens</name>
    <dbReference type="NCBI Taxonomy" id="181874"/>
    <lineage>
        <taxon>Eukaryota</taxon>
        <taxon>Fungi</taxon>
        <taxon>Dikarya</taxon>
        <taxon>Basidiomycota</taxon>
        <taxon>Agaricomycotina</taxon>
        <taxon>Agaricomycetes</taxon>
        <taxon>Agaricomycetidae</taxon>
        <taxon>Agaricales</taxon>
        <taxon>Agaricineae</taxon>
        <taxon>Galeropsidaceae</taxon>
        <taxon>Panaeolus</taxon>
    </lineage>
</organism>
<dbReference type="AlphaFoldDB" id="A0A409YB80"/>
<feature type="transmembrane region" description="Helical" evidence="1">
    <location>
        <begin position="96"/>
        <end position="123"/>
    </location>
</feature>
<comment type="caution">
    <text evidence="3">The sequence shown here is derived from an EMBL/GenBank/DDBJ whole genome shotgun (WGS) entry which is preliminary data.</text>
</comment>
<proteinExistence type="predicted"/>
<evidence type="ECO:0000313" key="4">
    <source>
        <dbReference type="Proteomes" id="UP000284842"/>
    </source>
</evidence>
<sequence>MDARTAAAAAAQFQALIKGLYRVQLVTSFDLIAASVLIYDWFLTFEMEVALVWKSNWNFMKVLFLLQRYMPFADTVFLILYLKFGPGLGVVSCKRFYAASGYMMATGTALSELILTLRVWAVWHRDPRLTIFLPLVYLGCWIPIMYFMYVFLQSLVFTILPGNLHNILGNQCFIIEADRIFYMVWVLLIILEAYKAGGDSALYQTVYRDGAIYYLYLFALSTLNIIVIRVLPHGYENLLTGIERCVHSMLTSRVLLHIRAHARSQDNMYASKHWADGVTDLPMVNLSKDEPESRAGTTSHRSIVIQRTQVVSERVL</sequence>
<dbReference type="OrthoDB" id="3350812at2759"/>
<feature type="transmembrane region" description="Helical" evidence="1">
    <location>
        <begin position="172"/>
        <end position="191"/>
    </location>
</feature>
<dbReference type="InParanoid" id="A0A409YB80"/>
<feature type="domain" description="DUF6533" evidence="2">
    <location>
        <begin position="31"/>
        <end position="72"/>
    </location>
</feature>
<feature type="transmembrane region" description="Helical" evidence="1">
    <location>
        <begin position="20"/>
        <end position="42"/>
    </location>
</feature>
<keyword evidence="1" id="KW-1133">Transmembrane helix</keyword>
<dbReference type="InterPro" id="IPR045340">
    <property type="entry name" value="DUF6533"/>
</dbReference>
<dbReference type="Proteomes" id="UP000284842">
    <property type="component" value="Unassembled WGS sequence"/>
</dbReference>
<feature type="transmembrane region" description="Helical" evidence="1">
    <location>
        <begin position="211"/>
        <end position="231"/>
    </location>
</feature>
<feature type="transmembrane region" description="Helical" evidence="1">
    <location>
        <begin position="62"/>
        <end position="84"/>
    </location>
</feature>
<feature type="transmembrane region" description="Helical" evidence="1">
    <location>
        <begin position="135"/>
        <end position="160"/>
    </location>
</feature>
<gene>
    <name evidence="3" type="ORF">CVT24_005021</name>
</gene>
<accession>A0A409YB80</accession>
<evidence type="ECO:0000313" key="3">
    <source>
        <dbReference type="EMBL" id="PPR00253.1"/>
    </source>
</evidence>
<dbReference type="Pfam" id="PF20151">
    <property type="entry name" value="DUF6533"/>
    <property type="match status" value="1"/>
</dbReference>
<evidence type="ECO:0000259" key="2">
    <source>
        <dbReference type="Pfam" id="PF20151"/>
    </source>
</evidence>
<reference evidence="3 4" key="1">
    <citation type="journal article" date="2018" name="Evol. Lett.">
        <title>Horizontal gene cluster transfer increased hallucinogenic mushroom diversity.</title>
        <authorList>
            <person name="Reynolds H.T."/>
            <person name="Vijayakumar V."/>
            <person name="Gluck-Thaler E."/>
            <person name="Korotkin H.B."/>
            <person name="Matheny P.B."/>
            <person name="Slot J.C."/>
        </authorList>
    </citation>
    <scope>NUCLEOTIDE SEQUENCE [LARGE SCALE GENOMIC DNA]</scope>
    <source>
        <strain evidence="3 4">2629</strain>
    </source>
</reference>
<keyword evidence="1" id="KW-0472">Membrane</keyword>
<name>A0A409YB80_9AGAR</name>
<protein>
    <recommendedName>
        <fullName evidence="2">DUF6533 domain-containing protein</fullName>
    </recommendedName>
</protein>
<evidence type="ECO:0000256" key="1">
    <source>
        <dbReference type="SAM" id="Phobius"/>
    </source>
</evidence>